<dbReference type="Proteomes" id="UP000438429">
    <property type="component" value="Unassembled WGS sequence"/>
</dbReference>
<name>A0A6A4S743_SCOMX</name>
<comment type="caution">
    <text evidence="1">The sequence shown here is derived from an EMBL/GenBank/DDBJ whole genome shotgun (WGS) entry which is preliminary data.</text>
</comment>
<evidence type="ECO:0000313" key="1">
    <source>
        <dbReference type="EMBL" id="KAF0026414.1"/>
    </source>
</evidence>
<evidence type="ECO:0000313" key="2">
    <source>
        <dbReference type="Proteomes" id="UP000438429"/>
    </source>
</evidence>
<dbReference type="EMBL" id="VEVO01000019">
    <property type="protein sequence ID" value="KAF0026414.1"/>
    <property type="molecule type" value="Genomic_DNA"/>
</dbReference>
<protein>
    <submittedName>
        <fullName evidence="1">Uncharacterized protein</fullName>
    </submittedName>
</protein>
<organism evidence="1 2">
    <name type="scientific">Scophthalmus maximus</name>
    <name type="common">Turbot</name>
    <name type="synonym">Psetta maxima</name>
    <dbReference type="NCBI Taxonomy" id="52904"/>
    <lineage>
        <taxon>Eukaryota</taxon>
        <taxon>Metazoa</taxon>
        <taxon>Chordata</taxon>
        <taxon>Craniata</taxon>
        <taxon>Vertebrata</taxon>
        <taxon>Euteleostomi</taxon>
        <taxon>Actinopterygii</taxon>
        <taxon>Neopterygii</taxon>
        <taxon>Teleostei</taxon>
        <taxon>Neoteleostei</taxon>
        <taxon>Acanthomorphata</taxon>
        <taxon>Carangaria</taxon>
        <taxon>Pleuronectiformes</taxon>
        <taxon>Pleuronectoidei</taxon>
        <taxon>Scophthalmidae</taxon>
        <taxon>Scophthalmus</taxon>
    </lineage>
</organism>
<gene>
    <name evidence="1" type="ORF">F2P81_021151</name>
</gene>
<accession>A0A6A4S743</accession>
<sequence>MTLGKSPGDNHLQLASQNERRRLVHEWHSAVDEFTGGLGSTRGSQEAWDDLSLAAIMEDVRYALPQRHSDTSLKTPDMHLVRDHQSHDATKIKMSVSFGVLALAR</sequence>
<dbReference type="AlphaFoldDB" id="A0A6A4S743"/>
<proteinExistence type="predicted"/>
<reference evidence="1 2" key="1">
    <citation type="submission" date="2019-06" db="EMBL/GenBank/DDBJ databases">
        <title>Draft genomes of female and male turbot (Scophthalmus maximus).</title>
        <authorList>
            <person name="Xu H."/>
            <person name="Xu X.-W."/>
            <person name="Shao C."/>
            <person name="Chen S."/>
        </authorList>
    </citation>
    <scope>NUCLEOTIDE SEQUENCE [LARGE SCALE GENOMIC DNA]</scope>
    <source>
        <strain evidence="1">Ysfricsl-2016a</strain>
        <tissue evidence="1">Blood</tissue>
    </source>
</reference>